<evidence type="ECO:0000256" key="7">
    <source>
        <dbReference type="ARBA" id="ARBA00023033"/>
    </source>
</evidence>
<feature type="chain" id="PRO_5032550495" description="Cytochrome P450" evidence="10">
    <location>
        <begin position="20"/>
        <end position="518"/>
    </location>
</feature>
<keyword evidence="3 8" id="KW-0349">Heme</keyword>
<comment type="cofactor">
    <cofactor evidence="1 8">
        <name>heme</name>
        <dbReference type="ChEBI" id="CHEBI:30413"/>
    </cofactor>
</comment>
<dbReference type="PROSITE" id="PS00086">
    <property type="entry name" value="CYTOCHROME_P450"/>
    <property type="match status" value="1"/>
</dbReference>
<dbReference type="Pfam" id="PF00067">
    <property type="entry name" value="p450"/>
    <property type="match status" value="1"/>
</dbReference>
<dbReference type="GO" id="GO:0020037">
    <property type="term" value="F:heme binding"/>
    <property type="evidence" value="ECO:0007669"/>
    <property type="project" value="InterPro"/>
</dbReference>
<proteinExistence type="inferred from homology"/>
<dbReference type="PANTHER" id="PTHR47950">
    <property type="entry name" value="CYTOCHROME P450, FAMILY 76, SUBFAMILY C, POLYPEPTIDE 5-RELATED"/>
    <property type="match status" value="1"/>
</dbReference>
<feature type="binding site" description="axial binding residue" evidence="8">
    <location>
        <position position="456"/>
    </location>
    <ligand>
        <name>heme</name>
        <dbReference type="ChEBI" id="CHEBI:30413"/>
    </ligand>
    <ligandPart>
        <name>Fe</name>
        <dbReference type="ChEBI" id="CHEBI:18248"/>
    </ligandPart>
</feature>
<evidence type="ECO:0000256" key="3">
    <source>
        <dbReference type="ARBA" id="ARBA00022617"/>
    </source>
</evidence>
<organism evidence="11 12">
    <name type="scientific">Colocasia esculenta</name>
    <name type="common">Wild taro</name>
    <name type="synonym">Arum esculentum</name>
    <dbReference type="NCBI Taxonomy" id="4460"/>
    <lineage>
        <taxon>Eukaryota</taxon>
        <taxon>Viridiplantae</taxon>
        <taxon>Streptophyta</taxon>
        <taxon>Embryophyta</taxon>
        <taxon>Tracheophyta</taxon>
        <taxon>Spermatophyta</taxon>
        <taxon>Magnoliopsida</taxon>
        <taxon>Liliopsida</taxon>
        <taxon>Araceae</taxon>
        <taxon>Aroideae</taxon>
        <taxon>Colocasieae</taxon>
        <taxon>Colocasia</taxon>
    </lineage>
</organism>
<feature type="signal peptide" evidence="10">
    <location>
        <begin position="1"/>
        <end position="19"/>
    </location>
</feature>
<keyword evidence="10" id="KW-0732">Signal</keyword>
<dbReference type="GO" id="GO:0016705">
    <property type="term" value="F:oxidoreductase activity, acting on paired donors, with incorporation or reduction of molecular oxygen"/>
    <property type="evidence" value="ECO:0007669"/>
    <property type="project" value="InterPro"/>
</dbReference>
<accession>A0A843WHY8</accession>
<evidence type="ECO:0000313" key="11">
    <source>
        <dbReference type="EMBL" id="MQM02450.1"/>
    </source>
</evidence>
<dbReference type="GO" id="GO:0005506">
    <property type="term" value="F:iron ion binding"/>
    <property type="evidence" value="ECO:0007669"/>
    <property type="project" value="InterPro"/>
</dbReference>
<dbReference type="OrthoDB" id="686267at2759"/>
<name>A0A843WHY8_COLES</name>
<keyword evidence="7 9" id="KW-0503">Monooxygenase</keyword>
<keyword evidence="5 9" id="KW-0560">Oxidoreductase</keyword>
<evidence type="ECO:0008006" key="13">
    <source>
        <dbReference type="Google" id="ProtNLM"/>
    </source>
</evidence>
<protein>
    <recommendedName>
        <fullName evidence="13">Cytochrome P450</fullName>
    </recommendedName>
</protein>
<dbReference type="AlphaFoldDB" id="A0A843WHY8"/>
<gene>
    <name evidence="11" type="ORF">Taro_035214</name>
</gene>
<dbReference type="PANTHER" id="PTHR47950:SF49">
    <property type="entry name" value="CYTOCHROME P450"/>
    <property type="match status" value="1"/>
</dbReference>
<dbReference type="PRINTS" id="PR00463">
    <property type="entry name" value="EP450I"/>
</dbReference>
<dbReference type="SUPFAM" id="SSF48264">
    <property type="entry name" value="Cytochrome P450"/>
    <property type="match status" value="1"/>
</dbReference>
<dbReference type="InterPro" id="IPR017972">
    <property type="entry name" value="Cyt_P450_CS"/>
</dbReference>
<evidence type="ECO:0000256" key="4">
    <source>
        <dbReference type="ARBA" id="ARBA00022723"/>
    </source>
</evidence>
<dbReference type="Gene3D" id="1.10.630.10">
    <property type="entry name" value="Cytochrome P450"/>
    <property type="match status" value="1"/>
</dbReference>
<keyword evidence="4 8" id="KW-0479">Metal-binding</keyword>
<dbReference type="EMBL" id="NMUH01002856">
    <property type="protein sequence ID" value="MQM02450.1"/>
    <property type="molecule type" value="Genomic_DNA"/>
</dbReference>
<keyword evidence="12" id="KW-1185">Reference proteome</keyword>
<evidence type="ECO:0000256" key="6">
    <source>
        <dbReference type="ARBA" id="ARBA00023004"/>
    </source>
</evidence>
<dbReference type="Proteomes" id="UP000652761">
    <property type="component" value="Unassembled WGS sequence"/>
</dbReference>
<evidence type="ECO:0000256" key="9">
    <source>
        <dbReference type="RuleBase" id="RU000461"/>
    </source>
</evidence>
<dbReference type="PRINTS" id="PR00385">
    <property type="entry name" value="P450"/>
</dbReference>
<evidence type="ECO:0000313" key="12">
    <source>
        <dbReference type="Proteomes" id="UP000652761"/>
    </source>
</evidence>
<dbReference type="InterPro" id="IPR001128">
    <property type="entry name" value="Cyt_P450"/>
</dbReference>
<keyword evidence="6 8" id="KW-0408">Iron</keyword>
<evidence type="ECO:0000256" key="8">
    <source>
        <dbReference type="PIRSR" id="PIRSR602401-1"/>
    </source>
</evidence>
<evidence type="ECO:0000256" key="5">
    <source>
        <dbReference type="ARBA" id="ARBA00023002"/>
    </source>
</evidence>
<reference evidence="11" key="1">
    <citation type="submission" date="2017-07" db="EMBL/GenBank/DDBJ databases">
        <title>Taro Niue Genome Assembly and Annotation.</title>
        <authorList>
            <person name="Atibalentja N."/>
            <person name="Keating K."/>
            <person name="Fields C.J."/>
        </authorList>
    </citation>
    <scope>NUCLEOTIDE SEQUENCE</scope>
    <source>
        <strain evidence="11">Niue_2</strain>
        <tissue evidence="11">Leaf</tissue>
    </source>
</reference>
<comment type="caution">
    <text evidence="11">The sequence shown here is derived from an EMBL/GenBank/DDBJ whole genome shotgun (WGS) entry which is preliminary data.</text>
</comment>
<evidence type="ECO:0000256" key="1">
    <source>
        <dbReference type="ARBA" id="ARBA00001971"/>
    </source>
</evidence>
<dbReference type="GO" id="GO:0004497">
    <property type="term" value="F:monooxygenase activity"/>
    <property type="evidence" value="ECO:0007669"/>
    <property type="project" value="UniProtKB-KW"/>
</dbReference>
<evidence type="ECO:0000256" key="10">
    <source>
        <dbReference type="SAM" id="SignalP"/>
    </source>
</evidence>
<comment type="similarity">
    <text evidence="2 9">Belongs to the cytochrome P450 family.</text>
</comment>
<evidence type="ECO:0000256" key="2">
    <source>
        <dbReference type="ARBA" id="ARBA00010617"/>
    </source>
</evidence>
<dbReference type="InterPro" id="IPR036396">
    <property type="entry name" value="Cyt_P450_sf"/>
</dbReference>
<dbReference type="InterPro" id="IPR002401">
    <property type="entry name" value="Cyt_P450_E_grp-I"/>
</dbReference>
<dbReference type="FunFam" id="1.10.630.10:FF:000126">
    <property type="entry name" value="Predicted protein"/>
    <property type="match status" value="1"/>
</dbReference>
<sequence length="518" mass="57905">MVLLLTAVLCLSLLSLLLALLRGRSKHTRPLPPGPRPWPVVGNLLNLFLLQRRLRQPPHAVLAAVARAYGPLVYLRLGARSVVVASSPSAASQVLTARDRELSGRYIPATFRISVYTEYSFPWAAHCDDHWRWLRALCKRDIFSIGRVEGHAGLREGKAREMVELLLRRQGEEINVGELVFRTIFNMLGNMLFSRDVIATAGEERGVKSDGSWNLNKVMSRNLQLGIMPNLEDFYAAVFGGLDLQGLRREARKNLEMIYEVFDGVIRERRVEMEEGTGGEEVDGKEDFLKVLLDAGCEDVQLKALFLDIFTAGTDTSTKLVEWTMSELIKNPHVMAQLREELQRVVGSPDRGTTAVRESHLAHLPYLQACIKETLRLHPPVPMLLPHRAVEACEVMGYEVPSDCTVIVNVWAIGRDPEVWKDPLRFQPERFLEACSVDYKGMDFEFVPFGAGRRICPGLPVAARVAPLVVASMVHGFEWCLPGGMGADRLGMGERLGLVLEREQPLVLVPKSINAMAE</sequence>